<dbReference type="EMBL" id="JAAMPI010001751">
    <property type="protein sequence ID" value="KAF4624161.1"/>
    <property type="molecule type" value="Genomic_DNA"/>
</dbReference>
<dbReference type="Proteomes" id="UP000566819">
    <property type="component" value="Unassembled WGS sequence"/>
</dbReference>
<dbReference type="AlphaFoldDB" id="A0A8H4VVG4"/>
<protein>
    <submittedName>
        <fullName evidence="2">Uncharacterized protein</fullName>
    </submittedName>
</protein>
<name>A0A8H4VVG4_9HELO</name>
<gene>
    <name evidence="2" type="ORF">G7Y89_g14013</name>
</gene>
<evidence type="ECO:0000313" key="3">
    <source>
        <dbReference type="Proteomes" id="UP000566819"/>
    </source>
</evidence>
<evidence type="ECO:0000313" key="2">
    <source>
        <dbReference type="EMBL" id="KAF4624161.1"/>
    </source>
</evidence>
<evidence type="ECO:0000256" key="1">
    <source>
        <dbReference type="SAM" id="MobiDB-lite"/>
    </source>
</evidence>
<proteinExistence type="predicted"/>
<organism evidence="2 3">
    <name type="scientific">Cudoniella acicularis</name>
    <dbReference type="NCBI Taxonomy" id="354080"/>
    <lineage>
        <taxon>Eukaryota</taxon>
        <taxon>Fungi</taxon>
        <taxon>Dikarya</taxon>
        <taxon>Ascomycota</taxon>
        <taxon>Pezizomycotina</taxon>
        <taxon>Leotiomycetes</taxon>
        <taxon>Helotiales</taxon>
        <taxon>Tricladiaceae</taxon>
        <taxon>Cudoniella</taxon>
    </lineage>
</organism>
<keyword evidence="3" id="KW-1185">Reference proteome</keyword>
<dbReference type="OrthoDB" id="3450125at2759"/>
<sequence>MSKRLFTEPYAKDGAMFVDKTTDLNQAERRQSSFDLPQPLETVRALLTKKDLVAIDYSLILPDVPYYSNPDKPSPICFQGSTAWLQSHGLLERLRAVAETLLNPAFEEKLCRDQKKGKNIKKVYQLGLTIQPTNKNHGVQLSAGSRSDTDNERQRVIFELSEIAAVVLTKAFPEHGDNAREVRYYCEASLTMGWERNHYLTNIQLNFSKPKNDLGAELGKFGGAHTDGRDDVAMKSVLFNLSNLEEDCFMGRTNLTPLRLTAEMKPLEVLVFSGRFYHRSTAVGPYTVPRDSPQRILADPLVPPFSENLSKLRLVVVLYPSQTLMEPKFWWLNPEIFTPAMLSVMTLKAHQEFMMRLYIKYEKEICARSNDCVAVEGDVAAEIVGNGPEKVHLASLTYTPERPTCRKDWVAISEDNARIRAMSSATQAGQASASEPQDGDNEVVENGADPQPESDTEQPPRKRARTKKSNSIVPIPPEIQAAIDIPHGTGLDLTDEQIISLDELRLKHQLERASAVFDHFGRVRSQWYHLPINRKNRRDKIEADAATWKPLEDAVVRNGDADHYVRLFAWKDTETGEIVFPDINMAVQALAGHGVKNGELDEIRERFRGLLPGTMSHTIKRPRGQEAGDTSREVEKIDVNWTHEDYVATFDPTIDEIPSNPVWNNHESLGV</sequence>
<comment type="caution">
    <text evidence="2">The sequence shown here is derived from an EMBL/GenBank/DDBJ whole genome shotgun (WGS) entry which is preliminary data.</text>
</comment>
<accession>A0A8H4VVG4</accession>
<feature type="region of interest" description="Disordered" evidence="1">
    <location>
        <begin position="421"/>
        <end position="474"/>
    </location>
</feature>
<reference evidence="2 3" key="1">
    <citation type="submission" date="2020-03" db="EMBL/GenBank/DDBJ databases">
        <title>Draft Genome Sequence of Cudoniella acicularis.</title>
        <authorList>
            <person name="Buettner E."/>
            <person name="Kellner H."/>
        </authorList>
    </citation>
    <scope>NUCLEOTIDE SEQUENCE [LARGE SCALE GENOMIC DNA]</scope>
    <source>
        <strain evidence="2 3">DSM 108380</strain>
    </source>
</reference>
<feature type="compositionally biased region" description="Low complexity" evidence="1">
    <location>
        <begin position="421"/>
        <end position="434"/>
    </location>
</feature>